<dbReference type="SUPFAM" id="SSF56935">
    <property type="entry name" value="Porins"/>
    <property type="match status" value="1"/>
</dbReference>
<keyword evidence="1" id="KW-0175">Coiled coil</keyword>
<organism evidence="2 3">
    <name type="scientific">Candidatus Jettenia ecosi</name>
    <dbReference type="NCBI Taxonomy" id="2494326"/>
    <lineage>
        <taxon>Bacteria</taxon>
        <taxon>Pseudomonadati</taxon>
        <taxon>Planctomycetota</taxon>
        <taxon>Candidatus Brocadiia</taxon>
        <taxon>Candidatus Brocadiales</taxon>
        <taxon>Candidatus Brocadiaceae</taxon>
        <taxon>Candidatus Jettenia</taxon>
    </lineage>
</organism>
<dbReference type="EMBL" id="SULG01000103">
    <property type="protein sequence ID" value="TLD40408.1"/>
    <property type="molecule type" value="Genomic_DNA"/>
</dbReference>
<reference evidence="2 3" key="1">
    <citation type="submission" date="2019-04" db="EMBL/GenBank/DDBJ databases">
        <title>Genome of a novel bacterium Candidatus Jettenia ecosi reconstructed from metagenome of an anammox bioreactor.</title>
        <authorList>
            <person name="Mardanov A.V."/>
            <person name="Beletsky A.V."/>
            <person name="Ravin N.V."/>
            <person name="Botchkova E.A."/>
            <person name="Litti Y.V."/>
            <person name="Nozhevnikova A.N."/>
        </authorList>
    </citation>
    <scope>NUCLEOTIDE SEQUENCE [LARGE SCALE GENOMIC DNA]</scope>
    <source>
        <strain evidence="2">J2</strain>
    </source>
</reference>
<dbReference type="Proteomes" id="UP000319783">
    <property type="component" value="Unassembled WGS sequence"/>
</dbReference>
<evidence type="ECO:0000313" key="2">
    <source>
        <dbReference type="EMBL" id="TLD40408.1"/>
    </source>
</evidence>
<sequence length="435" mass="49989">MFAQETEQAEGISESERDYLQQQLKQMEEMMQKQQEQIQALKNRIDTISAAPAPITKEEIKHEIEDYLSTEDAREKMALGLPGVTALYTPDEDKYSVVFRSPDDRYSLGIGGRLQFRYTYKDNDEDVGGTDKMDIDVRRARLCLGGNIYSKLIHYYVELDGDSFDVGIRDFYVYFTPLDELNAKVGYFKVPFNQQRMSSSAKLLLIDRAIASEAFDQDRDYGVDIYGKPFDGYMEYHAAVFQGAGEDPLERPDGRDENLDNELMYVLNLRYNPFGKYDYADETDVKYTEKFKATVGASVVFNAKKGDEKLEDTDAIAGVVELSMKYRGFSWHNEYFVMTEDPEGGGDSLDSDGFFTQAGYFVIPKRLEVAARYSLLDPDNDASDDFGREYTAGINYYFRAHRSKIQADFSHYVTEQGNEPNNDQNRFRVQYQIVF</sequence>
<protein>
    <submittedName>
        <fullName evidence="2">FmdC</fullName>
    </submittedName>
</protein>
<dbReference type="AlphaFoldDB" id="A0A533Q721"/>
<comment type="caution">
    <text evidence="2">The sequence shown here is derived from an EMBL/GenBank/DDBJ whole genome shotgun (WGS) entry which is preliminary data.</text>
</comment>
<feature type="coiled-coil region" evidence="1">
    <location>
        <begin position="17"/>
        <end position="51"/>
    </location>
</feature>
<gene>
    <name evidence="2" type="ORF">JETT_3316</name>
</gene>
<accession>A0A533Q721</accession>
<proteinExistence type="predicted"/>
<evidence type="ECO:0000256" key="1">
    <source>
        <dbReference type="SAM" id="Coils"/>
    </source>
</evidence>
<dbReference type="Gene3D" id="2.40.160.10">
    <property type="entry name" value="Porin"/>
    <property type="match status" value="1"/>
</dbReference>
<dbReference type="Pfam" id="PF07396">
    <property type="entry name" value="Porin_O_P"/>
    <property type="match status" value="1"/>
</dbReference>
<dbReference type="InterPro" id="IPR010870">
    <property type="entry name" value="Porin_O/P"/>
</dbReference>
<evidence type="ECO:0000313" key="3">
    <source>
        <dbReference type="Proteomes" id="UP000319783"/>
    </source>
</evidence>
<dbReference type="InterPro" id="IPR023614">
    <property type="entry name" value="Porin_dom_sf"/>
</dbReference>
<name>A0A533Q721_9BACT</name>